<evidence type="ECO:0000313" key="2">
    <source>
        <dbReference type="EMBL" id="MDR6969253.1"/>
    </source>
</evidence>
<dbReference type="InterPro" id="IPR022385">
    <property type="entry name" value="Rhs_assc_core"/>
</dbReference>
<sequence>MAEQYPDSYYKTPFKFSGKEMDEETGLHYFGARYYDSRTSIWLSVDPLAEEFPNWNPYNYTMQNPINLVDPDGRSASPPDDHFDANGKFLYTDFRATNNIIIHGNTNVGLNNDEVKLSDYNFNKDNYKVLSNILKHYSTEAGVDLNKLYKNDFSFADEIITGHKGGQPVGRVELYNEGNYSPTDLYARTPLMTTNNEESKVTVQLKDGKVNSILNDKFNLISALDHEGGPIGHLLNPQKRHSDIYKEQIKKYAKTVTEDFNKLLNKNYHDYKKIGE</sequence>
<comment type="caution">
    <text evidence="2">The sequence shown here is derived from an EMBL/GenBank/DDBJ whole genome shotgun (WGS) entry which is preliminary data.</text>
</comment>
<reference evidence="2 3" key="1">
    <citation type="submission" date="2023-07" db="EMBL/GenBank/DDBJ databases">
        <title>Sorghum-associated microbial communities from plants grown in Nebraska, USA.</title>
        <authorList>
            <person name="Schachtman D."/>
        </authorList>
    </citation>
    <scope>NUCLEOTIDE SEQUENCE [LARGE SCALE GENOMIC DNA]</scope>
    <source>
        <strain evidence="2 3">3773</strain>
    </source>
</reference>
<proteinExistence type="predicted"/>
<accession>A0ABU1TTN6</accession>
<dbReference type="InterPro" id="IPR050708">
    <property type="entry name" value="T6SS_VgrG/RHS"/>
</dbReference>
<dbReference type="InterPro" id="IPR028914">
    <property type="entry name" value="Tox-MPTase2_dom"/>
</dbReference>
<dbReference type="NCBIfam" id="TIGR03696">
    <property type="entry name" value="Rhs_assc_core"/>
    <property type="match status" value="1"/>
</dbReference>
<evidence type="ECO:0000259" key="1">
    <source>
        <dbReference type="Pfam" id="PF15638"/>
    </source>
</evidence>
<name>A0ABU1TTN6_9FLAO</name>
<gene>
    <name evidence="2" type="ORF">J2X31_003280</name>
</gene>
<dbReference type="PANTHER" id="PTHR32305">
    <property type="match status" value="1"/>
</dbReference>
<dbReference type="Proteomes" id="UP001255185">
    <property type="component" value="Unassembled WGS sequence"/>
</dbReference>
<protein>
    <submittedName>
        <fullName evidence="2">RHS repeat-associated protein</fullName>
    </submittedName>
</protein>
<organism evidence="2 3">
    <name type="scientific">Flavobacterium arsenatis</name>
    <dbReference type="NCBI Taxonomy" id="1484332"/>
    <lineage>
        <taxon>Bacteria</taxon>
        <taxon>Pseudomonadati</taxon>
        <taxon>Bacteroidota</taxon>
        <taxon>Flavobacteriia</taxon>
        <taxon>Flavobacteriales</taxon>
        <taxon>Flavobacteriaceae</taxon>
        <taxon>Flavobacterium</taxon>
    </lineage>
</organism>
<dbReference type="PANTHER" id="PTHR32305:SF15">
    <property type="entry name" value="PROTEIN RHSA-RELATED"/>
    <property type="match status" value="1"/>
</dbReference>
<dbReference type="Pfam" id="PF15638">
    <property type="entry name" value="Tox-MPTase2"/>
    <property type="match status" value="1"/>
</dbReference>
<dbReference type="Gene3D" id="2.180.10.10">
    <property type="entry name" value="RHS repeat-associated core"/>
    <property type="match status" value="1"/>
</dbReference>
<evidence type="ECO:0000313" key="3">
    <source>
        <dbReference type="Proteomes" id="UP001255185"/>
    </source>
</evidence>
<feature type="domain" description="Tox-MPTase2" evidence="1">
    <location>
        <begin position="81"/>
        <end position="228"/>
    </location>
</feature>
<dbReference type="EMBL" id="JAVDVI010000017">
    <property type="protein sequence ID" value="MDR6969253.1"/>
    <property type="molecule type" value="Genomic_DNA"/>
</dbReference>
<keyword evidence="3" id="KW-1185">Reference proteome</keyword>